<dbReference type="EMBL" id="QCXX01000003">
    <property type="protein sequence ID" value="PUV24232.1"/>
    <property type="molecule type" value="Genomic_DNA"/>
</dbReference>
<evidence type="ECO:0000256" key="1">
    <source>
        <dbReference type="SAM" id="MobiDB-lite"/>
    </source>
</evidence>
<gene>
    <name evidence="2" type="ORF">DCO56_12805</name>
</gene>
<evidence type="ECO:0000313" key="2">
    <source>
        <dbReference type="EMBL" id="PUV24232.1"/>
    </source>
</evidence>
<reference evidence="2 3" key="1">
    <citation type="submission" date="2018-04" db="EMBL/GenBank/DDBJ databases">
        <title>Sphingobacterium sp. M46 Genome.</title>
        <authorList>
            <person name="Cheng J."/>
            <person name="Li Y."/>
        </authorList>
    </citation>
    <scope>NUCLEOTIDE SEQUENCE [LARGE SCALE GENOMIC DNA]</scope>
    <source>
        <strain evidence="2 3">M46</strain>
    </source>
</reference>
<dbReference type="Proteomes" id="UP000250831">
    <property type="component" value="Unassembled WGS sequence"/>
</dbReference>
<name>A0A363NTT7_9SPHI</name>
<dbReference type="AlphaFoldDB" id="A0A363NTT7"/>
<sequence>MSTTKFLLTVTIGLFFFVQKLFAQDNQVNMFIKYDLEHIADSTKKDNLIKRSMYLYIGNGGSFYSMTPMEKNQEQGALHISMDAVDQSDALVNLYTPFGTDDSPCLVTMLGQLYKVYPNKNYKIDWAITEEKRDIGGYACIKATGQFGGRKYEAWFTEEIPFPVGPWKLHGLPGAILEASDVANEVRFRYAGLDKVTDKMHLMEIDKLPELSYEKYRKALENSKADKLGAMMAQLPPDATVKFKTQDGREITREQAEALMKEAGKDKQKFQLNNPAERSIN</sequence>
<dbReference type="InterPro" id="IPR005901">
    <property type="entry name" value="GLPGLI"/>
</dbReference>
<evidence type="ECO:0008006" key="4">
    <source>
        <dbReference type="Google" id="ProtNLM"/>
    </source>
</evidence>
<proteinExistence type="predicted"/>
<dbReference type="NCBIfam" id="TIGR01200">
    <property type="entry name" value="GLPGLI"/>
    <property type="match status" value="1"/>
</dbReference>
<dbReference type="Pfam" id="PF09697">
    <property type="entry name" value="Porph_ging"/>
    <property type="match status" value="1"/>
</dbReference>
<evidence type="ECO:0000313" key="3">
    <source>
        <dbReference type="Proteomes" id="UP000250831"/>
    </source>
</evidence>
<feature type="compositionally biased region" description="Polar residues" evidence="1">
    <location>
        <begin position="270"/>
        <end position="281"/>
    </location>
</feature>
<accession>A0A363NTT7</accession>
<feature type="region of interest" description="Disordered" evidence="1">
    <location>
        <begin position="262"/>
        <end position="281"/>
    </location>
</feature>
<protein>
    <recommendedName>
        <fullName evidence="4">GLPGLI family protein</fullName>
    </recommendedName>
</protein>
<dbReference type="OrthoDB" id="1440774at2"/>
<organism evidence="2 3">
    <name type="scientific">Sphingobacterium athyrii</name>
    <dbReference type="NCBI Taxonomy" id="2152717"/>
    <lineage>
        <taxon>Bacteria</taxon>
        <taxon>Pseudomonadati</taxon>
        <taxon>Bacteroidota</taxon>
        <taxon>Sphingobacteriia</taxon>
        <taxon>Sphingobacteriales</taxon>
        <taxon>Sphingobacteriaceae</taxon>
        <taxon>Sphingobacterium</taxon>
    </lineage>
</organism>
<comment type="caution">
    <text evidence="2">The sequence shown here is derived from an EMBL/GenBank/DDBJ whole genome shotgun (WGS) entry which is preliminary data.</text>
</comment>
<dbReference type="RefSeq" id="WP_108634160.1">
    <property type="nucleotide sequence ID" value="NZ_QCXX01000003.1"/>
</dbReference>
<keyword evidence="3" id="KW-1185">Reference proteome</keyword>